<accession>A0AAP4Q2Q0</accession>
<dbReference type="Proteomes" id="UP001171508">
    <property type="component" value="Unassembled WGS sequence"/>
</dbReference>
<dbReference type="EMBL" id="JAQJJM010000049">
    <property type="protein sequence ID" value="MDN5133424.1"/>
    <property type="molecule type" value="Genomic_DNA"/>
</dbReference>
<keyword evidence="1" id="KW-0472">Membrane</keyword>
<reference evidence="2" key="2">
    <citation type="submission" date="2023-01" db="EMBL/GenBank/DDBJ databases">
        <authorList>
            <person name="Uljanovas D."/>
        </authorList>
    </citation>
    <scope>NUCLEOTIDE SEQUENCE</scope>
    <source>
        <strain evidence="2">H19</strain>
    </source>
</reference>
<organism evidence="2 3">
    <name type="scientific">Aliarcobacter butzleri</name>
    <dbReference type="NCBI Taxonomy" id="28197"/>
    <lineage>
        <taxon>Bacteria</taxon>
        <taxon>Pseudomonadati</taxon>
        <taxon>Campylobacterota</taxon>
        <taxon>Epsilonproteobacteria</taxon>
        <taxon>Campylobacterales</taxon>
        <taxon>Arcobacteraceae</taxon>
        <taxon>Aliarcobacter</taxon>
    </lineage>
</organism>
<reference evidence="2" key="1">
    <citation type="journal article" date="2023" name="Microorganisms">
        <title>Genomic Characterization of Arcobacter butzleri Strains Isolated from Various Sources in Lithuania.</title>
        <authorList>
            <person name="Uljanovas D."/>
            <person name="Golz G."/>
            <person name="Fleischmann S."/>
            <person name="Kudirkiene E."/>
            <person name="Kasetiene N."/>
            <person name="Grineviciene A."/>
            <person name="Tamuleviciene E."/>
            <person name="Aksomaitiene J."/>
            <person name="Alter T."/>
            <person name="Malakauskas M."/>
        </authorList>
    </citation>
    <scope>NUCLEOTIDE SEQUENCE</scope>
    <source>
        <strain evidence="2">H19</strain>
    </source>
</reference>
<protein>
    <submittedName>
        <fullName evidence="2">Uncharacterized protein</fullName>
    </submittedName>
</protein>
<keyword evidence="1" id="KW-0812">Transmembrane</keyword>
<proteinExistence type="predicted"/>
<keyword evidence="1" id="KW-1133">Transmembrane helix</keyword>
<dbReference type="AlphaFoldDB" id="A0AAP4Q2Q0"/>
<dbReference type="GeneID" id="76530306"/>
<evidence type="ECO:0000313" key="3">
    <source>
        <dbReference type="Proteomes" id="UP001171508"/>
    </source>
</evidence>
<name>A0AAP4Q2Q0_9BACT</name>
<dbReference type="RefSeq" id="WP_257119364.1">
    <property type="nucleotide sequence ID" value="NZ_CP184265.1"/>
</dbReference>
<sequence length="40" mass="4478">MDNVTRGLIALGSFAFLSMLFPLMIGIILKEPKKKHKKSC</sequence>
<gene>
    <name evidence="2" type="ORF">PJV92_11905</name>
</gene>
<evidence type="ECO:0000256" key="1">
    <source>
        <dbReference type="SAM" id="Phobius"/>
    </source>
</evidence>
<evidence type="ECO:0000313" key="2">
    <source>
        <dbReference type="EMBL" id="MDN5133424.1"/>
    </source>
</evidence>
<feature type="transmembrane region" description="Helical" evidence="1">
    <location>
        <begin position="6"/>
        <end position="29"/>
    </location>
</feature>
<comment type="caution">
    <text evidence="2">The sequence shown here is derived from an EMBL/GenBank/DDBJ whole genome shotgun (WGS) entry which is preliminary data.</text>
</comment>